<dbReference type="Proteomes" id="UP001153709">
    <property type="component" value="Chromosome 8"/>
</dbReference>
<dbReference type="AlphaFoldDB" id="A0A9N9TBA3"/>
<gene>
    <name evidence="1" type="ORF">DIABBA_LOCUS12210</name>
</gene>
<proteinExistence type="predicted"/>
<evidence type="ECO:0000313" key="1">
    <source>
        <dbReference type="EMBL" id="CAG9839444.1"/>
    </source>
</evidence>
<protein>
    <submittedName>
        <fullName evidence="1">Uncharacterized protein</fullName>
    </submittedName>
</protein>
<dbReference type="OrthoDB" id="10033706at2759"/>
<dbReference type="EMBL" id="OU898283">
    <property type="protein sequence ID" value="CAG9839444.1"/>
    <property type="molecule type" value="Genomic_DNA"/>
</dbReference>
<reference evidence="1" key="1">
    <citation type="submission" date="2022-01" db="EMBL/GenBank/DDBJ databases">
        <authorList>
            <person name="King R."/>
        </authorList>
    </citation>
    <scope>NUCLEOTIDE SEQUENCE</scope>
</reference>
<accession>A0A9N9TBA3</accession>
<keyword evidence="2" id="KW-1185">Reference proteome</keyword>
<evidence type="ECO:0000313" key="2">
    <source>
        <dbReference type="Proteomes" id="UP001153709"/>
    </source>
</evidence>
<sequence>MLIAAKKGTFAYHTIKHLQSFRSSDCTSKLIVSMFEPKFSAVRTKTEAIVKNVLAQGAQSQLEIDLRKANFVIITIDSSNHREIKVVPLMVRYFDG</sequence>
<name>A0A9N9TBA3_DIABA</name>
<organism evidence="1 2">
    <name type="scientific">Diabrotica balteata</name>
    <name type="common">Banded cucumber beetle</name>
    <dbReference type="NCBI Taxonomy" id="107213"/>
    <lineage>
        <taxon>Eukaryota</taxon>
        <taxon>Metazoa</taxon>
        <taxon>Ecdysozoa</taxon>
        <taxon>Arthropoda</taxon>
        <taxon>Hexapoda</taxon>
        <taxon>Insecta</taxon>
        <taxon>Pterygota</taxon>
        <taxon>Neoptera</taxon>
        <taxon>Endopterygota</taxon>
        <taxon>Coleoptera</taxon>
        <taxon>Polyphaga</taxon>
        <taxon>Cucujiformia</taxon>
        <taxon>Chrysomeloidea</taxon>
        <taxon>Chrysomelidae</taxon>
        <taxon>Galerucinae</taxon>
        <taxon>Diabroticina</taxon>
        <taxon>Diabroticites</taxon>
        <taxon>Diabrotica</taxon>
    </lineage>
</organism>